<evidence type="ECO:0000259" key="4">
    <source>
        <dbReference type="Pfam" id="PF09394"/>
    </source>
</evidence>
<dbReference type="GO" id="GO:0004869">
    <property type="term" value="F:cysteine-type endopeptidase inhibitor activity"/>
    <property type="evidence" value="ECO:0007669"/>
    <property type="project" value="UniProtKB-KW"/>
</dbReference>
<dbReference type="InterPro" id="IPR018990">
    <property type="entry name" value="Prot_inh_I42_chagasin"/>
</dbReference>
<dbReference type="InterPro" id="IPR036331">
    <property type="entry name" value="Chagasin-like_sf"/>
</dbReference>
<evidence type="ECO:0000313" key="5">
    <source>
        <dbReference type="EMBL" id="RCX22707.1"/>
    </source>
</evidence>
<evidence type="ECO:0000256" key="2">
    <source>
        <dbReference type="ARBA" id="ARBA00022704"/>
    </source>
</evidence>
<sequence>MPGELPFCRKPECRGSSIRRQLEKSNPNATVASQEKQDKTQSKKNIQVAVGETFDITLEENTTTGYAWSYNTSNGLELVNTKVTGEDTSIIATSHQKTWTIKAEKAGTYTVDFTYGQSFNDKQAP</sequence>
<keyword evidence="1" id="KW-0646">Protease inhibitor</keyword>
<dbReference type="Gene3D" id="2.60.40.2020">
    <property type="match status" value="1"/>
</dbReference>
<proteinExistence type="predicted"/>
<dbReference type="PANTHER" id="PTHR36530:SF1">
    <property type="entry name" value="AMOEBIASIN-1"/>
    <property type="match status" value="1"/>
</dbReference>
<dbReference type="EMBL" id="QPJW01000001">
    <property type="protein sequence ID" value="RCX22707.1"/>
    <property type="molecule type" value="Genomic_DNA"/>
</dbReference>
<dbReference type="PANTHER" id="PTHR36530">
    <property type="entry name" value="INHIBITOR OF CYSTEINE PEPTIDASE"/>
    <property type="match status" value="1"/>
</dbReference>
<protein>
    <submittedName>
        <fullName evidence="5">Putative secreted protein</fullName>
    </submittedName>
</protein>
<dbReference type="Proteomes" id="UP000253090">
    <property type="component" value="Unassembled WGS sequence"/>
</dbReference>
<feature type="region of interest" description="Disordered" evidence="3">
    <location>
        <begin position="1"/>
        <end position="44"/>
    </location>
</feature>
<dbReference type="InterPro" id="IPR052781">
    <property type="entry name" value="Cys_protease_inhibitor_I42"/>
</dbReference>
<evidence type="ECO:0000256" key="1">
    <source>
        <dbReference type="ARBA" id="ARBA00022690"/>
    </source>
</evidence>
<feature type="compositionally biased region" description="Polar residues" evidence="3">
    <location>
        <begin position="24"/>
        <end position="34"/>
    </location>
</feature>
<dbReference type="OrthoDB" id="48736at2"/>
<feature type="domain" description="Proteinase inhibitor I42 chagasin" evidence="4">
    <location>
        <begin position="48"/>
        <end position="122"/>
    </location>
</feature>
<dbReference type="SUPFAM" id="SSF141066">
    <property type="entry name" value="ICP-like"/>
    <property type="match status" value="1"/>
</dbReference>
<keyword evidence="2" id="KW-0789">Thiol protease inhibitor</keyword>
<organism evidence="5 6">
    <name type="scientific">Fontibacillus phaseoli</name>
    <dbReference type="NCBI Taxonomy" id="1416533"/>
    <lineage>
        <taxon>Bacteria</taxon>
        <taxon>Bacillati</taxon>
        <taxon>Bacillota</taxon>
        <taxon>Bacilli</taxon>
        <taxon>Bacillales</taxon>
        <taxon>Paenibacillaceae</taxon>
        <taxon>Fontibacillus</taxon>
    </lineage>
</organism>
<name>A0A369BQH2_9BACL</name>
<accession>A0A369BQH2</accession>
<dbReference type="AlphaFoldDB" id="A0A369BQH2"/>
<gene>
    <name evidence="5" type="ORF">DFP94_101288</name>
</gene>
<reference evidence="5 6" key="1">
    <citation type="submission" date="2018-07" db="EMBL/GenBank/DDBJ databases">
        <title>Genomic Encyclopedia of Type Strains, Phase III (KMG-III): the genomes of soil and plant-associated and newly described type strains.</title>
        <authorList>
            <person name="Whitman W."/>
        </authorList>
    </citation>
    <scope>NUCLEOTIDE SEQUENCE [LARGE SCALE GENOMIC DNA]</scope>
    <source>
        <strain evidence="5 6">CECT 8333</strain>
    </source>
</reference>
<evidence type="ECO:0000313" key="6">
    <source>
        <dbReference type="Proteomes" id="UP000253090"/>
    </source>
</evidence>
<evidence type="ECO:0000256" key="3">
    <source>
        <dbReference type="SAM" id="MobiDB-lite"/>
    </source>
</evidence>
<keyword evidence="6" id="KW-1185">Reference proteome</keyword>
<dbReference type="Pfam" id="PF09394">
    <property type="entry name" value="Inhibitor_I42"/>
    <property type="match status" value="1"/>
</dbReference>
<comment type="caution">
    <text evidence="5">The sequence shown here is derived from an EMBL/GenBank/DDBJ whole genome shotgun (WGS) entry which is preliminary data.</text>
</comment>
<dbReference type="RefSeq" id="WP_147273825.1">
    <property type="nucleotide sequence ID" value="NZ_QPJW01000001.1"/>
</dbReference>